<dbReference type="PANTHER" id="PTHR33198">
    <property type="entry name" value="ANK_REP_REGION DOMAIN-CONTAINING PROTEIN-RELATED"/>
    <property type="match status" value="1"/>
</dbReference>
<keyword evidence="2" id="KW-1185">Reference proteome</keyword>
<reference evidence="1" key="1">
    <citation type="journal article" date="2023" name="Insect Mol. Biol.">
        <title>Genome sequencing provides insights into the evolution of gene families encoding plant cell wall-degrading enzymes in longhorned beetles.</title>
        <authorList>
            <person name="Shin N.R."/>
            <person name="Okamura Y."/>
            <person name="Kirsch R."/>
            <person name="Pauchet Y."/>
        </authorList>
    </citation>
    <scope>NUCLEOTIDE SEQUENCE</scope>
    <source>
        <strain evidence="1">AMC_N1</strain>
    </source>
</reference>
<dbReference type="EMBL" id="JAPWTK010001275">
    <property type="protein sequence ID" value="KAJ8933184.1"/>
    <property type="molecule type" value="Genomic_DNA"/>
</dbReference>
<proteinExistence type="predicted"/>
<evidence type="ECO:0000313" key="2">
    <source>
        <dbReference type="Proteomes" id="UP001162162"/>
    </source>
</evidence>
<accession>A0AAV8X304</accession>
<organism evidence="1 2">
    <name type="scientific">Aromia moschata</name>
    <dbReference type="NCBI Taxonomy" id="1265417"/>
    <lineage>
        <taxon>Eukaryota</taxon>
        <taxon>Metazoa</taxon>
        <taxon>Ecdysozoa</taxon>
        <taxon>Arthropoda</taxon>
        <taxon>Hexapoda</taxon>
        <taxon>Insecta</taxon>
        <taxon>Pterygota</taxon>
        <taxon>Neoptera</taxon>
        <taxon>Endopterygota</taxon>
        <taxon>Coleoptera</taxon>
        <taxon>Polyphaga</taxon>
        <taxon>Cucujiformia</taxon>
        <taxon>Chrysomeloidea</taxon>
        <taxon>Cerambycidae</taxon>
        <taxon>Cerambycinae</taxon>
        <taxon>Callichromatini</taxon>
        <taxon>Aromia</taxon>
    </lineage>
</organism>
<sequence length="300" mass="34120">MKKKPKLEDVIKIFDKYCEPYKFLECTQKPNQLLLQYITELKSLSSACEYQESENMVRDKVVMGIRDNILREKLLQNDNLALAKAEEMCQIYEQKSSDDDFFIDCLTLNDKKNVDSKIKYRVCKLNTKKLEIVENIYINNQLVDTGAECNILPAKIFEKVAPNAEQLDVDVNLTAYGGSRIEVQGSAHHTAETDIKNFNTRNHIIDNNTNIKEWYNEYVQDKILSKLEEFQEPDSGRWSAGIRASSKEEVHGLLSKSHSSANLSSELNSIAEEWGVKQKIMLAVSDNAPNITSAIKNGTG</sequence>
<name>A0AAV8X304_9CUCU</name>
<dbReference type="AlphaFoldDB" id="A0AAV8X304"/>
<evidence type="ECO:0008006" key="3">
    <source>
        <dbReference type="Google" id="ProtNLM"/>
    </source>
</evidence>
<evidence type="ECO:0000313" key="1">
    <source>
        <dbReference type="EMBL" id="KAJ8933184.1"/>
    </source>
</evidence>
<comment type="caution">
    <text evidence="1">The sequence shown here is derived from an EMBL/GenBank/DDBJ whole genome shotgun (WGS) entry which is preliminary data.</text>
</comment>
<dbReference type="Proteomes" id="UP001162162">
    <property type="component" value="Unassembled WGS sequence"/>
</dbReference>
<protein>
    <recommendedName>
        <fullName evidence="3">Peptidase A2 domain-containing protein</fullName>
    </recommendedName>
</protein>
<gene>
    <name evidence="1" type="ORF">NQ318_011473</name>
</gene>